<evidence type="ECO:0000256" key="2">
    <source>
        <dbReference type="ARBA" id="ARBA00006339"/>
    </source>
</evidence>
<dbReference type="EMBL" id="JBBCAQ010000032">
    <property type="protein sequence ID" value="KAK7584017.1"/>
    <property type="molecule type" value="Genomic_DNA"/>
</dbReference>
<proteinExistence type="inferred from homology"/>
<evidence type="ECO:0000256" key="9">
    <source>
        <dbReference type="RuleBase" id="RU364020"/>
    </source>
</evidence>
<dbReference type="PANTHER" id="PTHR12137:SF54">
    <property type="entry name" value="CARBOHYDRATE SULFOTRANSFERASE"/>
    <property type="match status" value="1"/>
</dbReference>
<keyword evidence="8 9" id="KW-0325">Glycoprotein</keyword>
<keyword evidence="5" id="KW-1133">Transmembrane helix</keyword>
<evidence type="ECO:0000256" key="7">
    <source>
        <dbReference type="ARBA" id="ARBA00023136"/>
    </source>
</evidence>
<keyword evidence="10" id="KW-0732">Signal</keyword>
<evidence type="ECO:0000313" key="12">
    <source>
        <dbReference type="Proteomes" id="UP001367676"/>
    </source>
</evidence>
<reference evidence="11 12" key="1">
    <citation type="submission" date="2024-03" db="EMBL/GenBank/DDBJ databases">
        <title>Adaptation during the transition from Ophiocordyceps entomopathogen to insect associate is accompanied by gene loss and intensified selection.</title>
        <authorList>
            <person name="Ward C.M."/>
            <person name="Onetto C.A."/>
            <person name="Borneman A.R."/>
        </authorList>
    </citation>
    <scope>NUCLEOTIDE SEQUENCE [LARGE SCALE GENOMIC DNA]</scope>
    <source>
        <strain evidence="11">AWRI1</strain>
        <tissue evidence="11">Single Adult Female</tissue>
    </source>
</reference>
<evidence type="ECO:0000256" key="8">
    <source>
        <dbReference type="ARBA" id="ARBA00023180"/>
    </source>
</evidence>
<sequence length="327" mass="38438">MIIRILVLLASMTVVVHISVYILEARQTEEVILQPTSPDGTAKVLLQNLHLDTLVFIQRKEHMNKMCKIYASLHRNIFDNTKDLDHVLVDEKHKLLYCYVPKVACTNWKRVFMVLLGNASKENVSSIPSDIVHQKSTFPKLSDYTVEQAHYFIENFTKYVFVRHPFERLLSAYRNKLQEPSERSKYFQMRIGRDIVKHYRINATNESLQLGNDVTFEEFALYLIDHYVPAFNEHWKPISELCYPCLIRYDFIGKYETLQSDAEFILKAINESHIKFPEVRLSNTTTQIVRYYNTLPSQVIARLYNIFILDFKLFSYSTENILGYEIG</sequence>
<comment type="caution">
    <text evidence="11">The sequence shown here is derived from an EMBL/GenBank/DDBJ whole genome shotgun (WGS) entry which is preliminary data.</text>
</comment>
<dbReference type="InterPro" id="IPR005331">
    <property type="entry name" value="Sulfotransferase"/>
</dbReference>
<feature type="signal peptide" evidence="10">
    <location>
        <begin position="1"/>
        <end position="17"/>
    </location>
</feature>
<evidence type="ECO:0000256" key="1">
    <source>
        <dbReference type="ARBA" id="ARBA00004323"/>
    </source>
</evidence>
<dbReference type="GO" id="GO:0000139">
    <property type="term" value="C:Golgi membrane"/>
    <property type="evidence" value="ECO:0007669"/>
    <property type="project" value="UniProtKB-SubCell"/>
</dbReference>
<keyword evidence="9" id="KW-0119">Carbohydrate metabolism</keyword>
<dbReference type="AlphaFoldDB" id="A0AAN9TDA3"/>
<dbReference type="GO" id="GO:0016051">
    <property type="term" value="P:carbohydrate biosynthetic process"/>
    <property type="evidence" value="ECO:0007669"/>
    <property type="project" value="InterPro"/>
</dbReference>
<accession>A0AAN9TDA3</accession>
<protein>
    <recommendedName>
        <fullName evidence="9">Carbohydrate sulfotransferase</fullName>
        <ecNumber evidence="9">2.8.2.-</ecNumber>
    </recommendedName>
</protein>
<dbReference type="InterPro" id="IPR018011">
    <property type="entry name" value="Carb_sulfotrans_8-10"/>
</dbReference>
<keyword evidence="9" id="KW-0735">Signal-anchor</keyword>
<keyword evidence="4" id="KW-0812">Transmembrane</keyword>
<dbReference type="EC" id="2.8.2.-" evidence="9"/>
<dbReference type="Pfam" id="PF03567">
    <property type="entry name" value="Sulfotransfer_2"/>
    <property type="match status" value="1"/>
</dbReference>
<keyword evidence="6 9" id="KW-0333">Golgi apparatus</keyword>
<name>A0AAN9TDA3_9HEMI</name>
<keyword evidence="3 9" id="KW-0808">Transferase</keyword>
<feature type="chain" id="PRO_5043020909" description="Carbohydrate sulfotransferase" evidence="10">
    <location>
        <begin position="18"/>
        <end position="327"/>
    </location>
</feature>
<evidence type="ECO:0000313" key="11">
    <source>
        <dbReference type="EMBL" id="KAK7584017.1"/>
    </source>
</evidence>
<comment type="subcellular location">
    <subcellularLocation>
        <location evidence="1 9">Golgi apparatus membrane</location>
        <topology evidence="1 9">Single-pass type II membrane protein</topology>
    </subcellularLocation>
</comment>
<dbReference type="PANTHER" id="PTHR12137">
    <property type="entry name" value="CARBOHYDRATE SULFOTRANSFERASE"/>
    <property type="match status" value="1"/>
</dbReference>
<evidence type="ECO:0000256" key="10">
    <source>
        <dbReference type="SAM" id="SignalP"/>
    </source>
</evidence>
<dbReference type="GO" id="GO:0008146">
    <property type="term" value="F:sulfotransferase activity"/>
    <property type="evidence" value="ECO:0007669"/>
    <property type="project" value="InterPro"/>
</dbReference>
<organism evidence="11 12">
    <name type="scientific">Parthenolecanium corni</name>
    <dbReference type="NCBI Taxonomy" id="536013"/>
    <lineage>
        <taxon>Eukaryota</taxon>
        <taxon>Metazoa</taxon>
        <taxon>Ecdysozoa</taxon>
        <taxon>Arthropoda</taxon>
        <taxon>Hexapoda</taxon>
        <taxon>Insecta</taxon>
        <taxon>Pterygota</taxon>
        <taxon>Neoptera</taxon>
        <taxon>Paraneoptera</taxon>
        <taxon>Hemiptera</taxon>
        <taxon>Sternorrhyncha</taxon>
        <taxon>Coccoidea</taxon>
        <taxon>Coccidae</taxon>
        <taxon>Parthenolecanium</taxon>
    </lineage>
</organism>
<gene>
    <name evidence="11" type="ORF">V9T40_004980</name>
</gene>
<evidence type="ECO:0000256" key="4">
    <source>
        <dbReference type="ARBA" id="ARBA00022692"/>
    </source>
</evidence>
<evidence type="ECO:0000256" key="3">
    <source>
        <dbReference type="ARBA" id="ARBA00022679"/>
    </source>
</evidence>
<comment type="similarity">
    <text evidence="2 9">Belongs to the sulfotransferase 2 family.</text>
</comment>
<keyword evidence="7" id="KW-0472">Membrane</keyword>
<evidence type="ECO:0000256" key="6">
    <source>
        <dbReference type="ARBA" id="ARBA00023034"/>
    </source>
</evidence>
<evidence type="ECO:0000256" key="5">
    <source>
        <dbReference type="ARBA" id="ARBA00022989"/>
    </source>
</evidence>
<dbReference type="Proteomes" id="UP001367676">
    <property type="component" value="Unassembled WGS sequence"/>
</dbReference>
<keyword evidence="12" id="KW-1185">Reference proteome</keyword>